<dbReference type="GO" id="GO:0000329">
    <property type="term" value="C:fungal-type vacuole membrane"/>
    <property type="evidence" value="ECO:0007669"/>
    <property type="project" value="InterPro"/>
</dbReference>
<proteinExistence type="predicted"/>
<dbReference type="SUPFAM" id="SSF117070">
    <property type="entry name" value="LEA14-like"/>
    <property type="match status" value="1"/>
</dbReference>
<dbReference type="Proteomes" id="UP001150569">
    <property type="component" value="Unassembled WGS sequence"/>
</dbReference>
<sequence length="800" mass="84550">MVEKTDYEAVNGTGPVVIPRRKWYKRKLTWFLCLLFVALAVILIVLLVVLVGVKNIMQGTIDDSDMRFRSLQINQAQNGSMALDLDILLGNTGSHKADLTFPHPVQVWWKDQELGSMAMDPVTVDDNSGSLVQSNRVFKMANETLFAQFVGDMLSSEEFEWVIKSSIRVHAMGYTRNEIDLTKHVKISGMNGLHNITVIGLDMPGDSKDGGIALSLKTDLQNPSPFGINLGLLRMGLYKNGTYLGPVEVKNATLVSGSSIMEMEGRLLPQKNDADAANLQAMMAGFLAGERISVEARGVTAYPDGQNSVSWLAPAVAALKMEVPLAMPEAHEIIKSITLGDLDLDFSGDDPAYAPRFTADSVVAGISLPFDFSLDVKQLAQAINMTAGNATVATLRIADAPLSKDANNRTDQLVFDIPTTALSVPSQAHPAFDQFVRAIAMGGNMTFGMNGGVNITAQTPAGTLNLTQVPFNVNSSLAGMQGLASRPVIIEGLDVVGGTADALLLSISAAIDNPSRIQIGAGDVSFQLLYQNTTVGDVAMEDLTLARGTTHIKAAAATLSPDASSAGKELLSRFVAGETTDVVIAGSDQTSKVSSLNYALAGLRMPTTIPGLNVSLIPATRLTIKDDTTSTGVAAGGFTVLDPFAADLRITAINATMSVNGVTLGQMSADISGSPLPVTGKSSVNSPDLPLQLNLTKDTLMALLQSNAQKTGTDLAPLQALLALAAQAKVDSTKAPALQSALASPATTALLQKIMGQFTVDLEADARVLIGDYATALHISEKDVPCKMDESLMKLLPLLV</sequence>
<name>A0A9W8AEP4_9FUNG</name>
<dbReference type="PANTHER" id="PTHR35895:SF1">
    <property type="entry name" value="LIPID-BINDING SERUM GLYCOPROTEIN C-TERMINAL DOMAIN-CONTAINING PROTEIN"/>
    <property type="match status" value="1"/>
</dbReference>
<evidence type="ECO:0000313" key="2">
    <source>
        <dbReference type="EMBL" id="KAJ1924591.1"/>
    </source>
</evidence>
<dbReference type="InterPro" id="IPR022185">
    <property type="entry name" value="DUF3712"/>
</dbReference>
<comment type="caution">
    <text evidence="2">The sequence shown here is derived from an EMBL/GenBank/DDBJ whole genome shotgun (WGS) entry which is preliminary data.</text>
</comment>
<evidence type="ECO:0000256" key="1">
    <source>
        <dbReference type="SAM" id="Phobius"/>
    </source>
</evidence>
<dbReference type="EMBL" id="JANBPT010000264">
    <property type="protein sequence ID" value="KAJ1924591.1"/>
    <property type="molecule type" value="Genomic_DNA"/>
</dbReference>
<keyword evidence="3" id="KW-1185">Reference proteome</keyword>
<gene>
    <name evidence="2" type="ORF">IWQ60_005100</name>
</gene>
<organism evidence="2 3">
    <name type="scientific">Tieghemiomyces parasiticus</name>
    <dbReference type="NCBI Taxonomy" id="78921"/>
    <lineage>
        <taxon>Eukaryota</taxon>
        <taxon>Fungi</taxon>
        <taxon>Fungi incertae sedis</taxon>
        <taxon>Zoopagomycota</taxon>
        <taxon>Kickxellomycotina</taxon>
        <taxon>Dimargaritomycetes</taxon>
        <taxon>Dimargaritales</taxon>
        <taxon>Dimargaritaceae</taxon>
        <taxon>Tieghemiomyces</taxon>
    </lineage>
</organism>
<dbReference type="OrthoDB" id="10039566at2759"/>
<dbReference type="Pfam" id="PF12505">
    <property type="entry name" value="DUF3712"/>
    <property type="match status" value="2"/>
</dbReference>
<keyword evidence="1" id="KW-0472">Membrane</keyword>
<reference evidence="2" key="1">
    <citation type="submission" date="2022-07" db="EMBL/GenBank/DDBJ databases">
        <title>Phylogenomic reconstructions and comparative analyses of Kickxellomycotina fungi.</title>
        <authorList>
            <person name="Reynolds N.K."/>
            <person name="Stajich J.E."/>
            <person name="Barry K."/>
            <person name="Grigoriev I.V."/>
            <person name="Crous P."/>
            <person name="Smith M.E."/>
        </authorList>
    </citation>
    <scope>NUCLEOTIDE SEQUENCE</scope>
    <source>
        <strain evidence="2">RSA 861</strain>
    </source>
</reference>
<keyword evidence="1" id="KW-1133">Transmembrane helix</keyword>
<keyword evidence="1" id="KW-0812">Transmembrane</keyword>
<dbReference type="InterPro" id="IPR046368">
    <property type="entry name" value="Tag1"/>
</dbReference>
<feature type="transmembrane region" description="Helical" evidence="1">
    <location>
        <begin position="28"/>
        <end position="53"/>
    </location>
</feature>
<dbReference type="PANTHER" id="PTHR35895">
    <property type="entry name" value="CHROMOSOME 16, WHOLE GENOME SHOTGUN SEQUENCE"/>
    <property type="match status" value="1"/>
</dbReference>
<dbReference type="AlphaFoldDB" id="A0A9W8AEP4"/>
<protein>
    <submittedName>
        <fullName evidence="2">Uncharacterized protein</fullName>
    </submittedName>
</protein>
<accession>A0A9W8AEP4</accession>
<evidence type="ECO:0000313" key="3">
    <source>
        <dbReference type="Proteomes" id="UP001150569"/>
    </source>
</evidence>